<dbReference type="InterPro" id="IPR006426">
    <property type="entry name" value="Asn_synth_AEB"/>
</dbReference>
<name>A0A098M9U3_9BACL</name>
<dbReference type="InterPro" id="IPR001962">
    <property type="entry name" value="Asn_synthase"/>
</dbReference>
<dbReference type="PANTHER" id="PTHR43284:SF1">
    <property type="entry name" value="ASPARAGINE SYNTHETASE"/>
    <property type="match status" value="1"/>
</dbReference>
<reference evidence="12 13" key="1">
    <citation type="submission" date="2014-08" db="EMBL/GenBank/DDBJ databases">
        <authorList>
            <person name="den Bakker H.C."/>
        </authorList>
    </citation>
    <scope>NUCLEOTIDE SEQUENCE [LARGE SCALE GENOMIC DNA]</scope>
    <source>
        <strain evidence="12 13">DSM 18334</strain>
    </source>
</reference>
<comment type="pathway">
    <text evidence="1">Amino-acid biosynthesis; L-asparagine biosynthesis; L-asparagine from L-aspartate (L-Gln route): step 1/1.</text>
</comment>
<keyword evidence="6" id="KW-0061">Asparagine biosynthesis</keyword>
<comment type="catalytic activity">
    <reaction evidence="8">
        <text>L-aspartate + L-glutamine + ATP + H2O = L-asparagine + L-glutamate + AMP + diphosphate + H(+)</text>
        <dbReference type="Rhea" id="RHEA:12228"/>
        <dbReference type="ChEBI" id="CHEBI:15377"/>
        <dbReference type="ChEBI" id="CHEBI:15378"/>
        <dbReference type="ChEBI" id="CHEBI:29985"/>
        <dbReference type="ChEBI" id="CHEBI:29991"/>
        <dbReference type="ChEBI" id="CHEBI:30616"/>
        <dbReference type="ChEBI" id="CHEBI:33019"/>
        <dbReference type="ChEBI" id="CHEBI:58048"/>
        <dbReference type="ChEBI" id="CHEBI:58359"/>
        <dbReference type="ChEBI" id="CHEBI:456215"/>
        <dbReference type="EC" id="6.3.5.4"/>
    </reaction>
</comment>
<organism evidence="12 13">
    <name type="scientific">Paenibacillus wynnii</name>
    <dbReference type="NCBI Taxonomy" id="268407"/>
    <lineage>
        <taxon>Bacteria</taxon>
        <taxon>Bacillati</taxon>
        <taxon>Bacillota</taxon>
        <taxon>Bacilli</taxon>
        <taxon>Bacillales</taxon>
        <taxon>Paenibacillaceae</taxon>
        <taxon>Paenibacillus</taxon>
    </lineage>
</organism>
<evidence type="ECO:0000259" key="10">
    <source>
        <dbReference type="Pfam" id="PF00733"/>
    </source>
</evidence>
<dbReference type="CDD" id="cd00712">
    <property type="entry name" value="AsnB"/>
    <property type="match status" value="1"/>
</dbReference>
<dbReference type="Proteomes" id="UP000029734">
    <property type="component" value="Unassembled WGS sequence"/>
</dbReference>
<dbReference type="GO" id="GO:0004066">
    <property type="term" value="F:asparagine synthase (glutamine-hydrolyzing) activity"/>
    <property type="evidence" value="ECO:0007669"/>
    <property type="project" value="UniProtKB-EC"/>
</dbReference>
<evidence type="ECO:0000256" key="3">
    <source>
        <dbReference type="ARBA" id="ARBA00012737"/>
    </source>
</evidence>
<comment type="caution">
    <text evidence="12">The sequence shown here is derived from an EMBL/GenBank/DDBJ whole genome shotgun (WGS) entry which is preliminary data.</text>
</comment>
<evidence type="ECO:0000256" key="2">
    <source>
        <dbReference type="ARBA" id="ARBA00005752"/>
    </source>
</evidence>
<keyword evidence="5 9" id="KW-0067">ATP-binding</keyword>
<dbReference type="InterPro" id="IPR014729">
    <property type="entry name" value="Rossmann-like_a/b/a_fold"/>
</dbReference>
<protein>
    <recommendedName>
        <fullName evidence="3">asparagine synthase (glutamine-hydrolyzing)</fullName>
        <ecNumber evidence="3">6.3.5.4</ecNumber>
    </recommendedName>
</protein>
<dbReference type="GO" id="GO:0006529">
    <property type="term" value="P:asparagine biosynthetic process"/>
    <property type="evidence" value="ECO:0007669"/>
    <property type="project" value="UniProtKB-KW"/>
</dbReference>
<feature type="domain" description="Glutamine amidotransferase type-2" evidence="11">
    <location>
        <begin position="62"/>
        <end position="165"/>
    </location>
</feature>
<evidence type="ECO:0000313" key="12">
    <source>
        <dbReference type="EMBL" id="KGE19319.1"/>
    </source>
</evidence>
<dbReference type="eggNOG" id="COG0367">
    <property type="taxonomic scope" value="Bacteria"/>
</dbReference>
<dbReference type="RefSeq" id="WP_036650162.1">
    <property type="nucleotide sequence ID" value="NZ_JQCR01000002.1"/>
</dbReference>
<dbReference type="PIRSF" id="PIRSF001589">
    <property type="entry name" value="Asn_synthetase_glu-h"/>
    <property type="match status" value="1"/>
</dbReference>
<dbReference type="InterPro" id="IPR017932">
    <property type="entry name" value="GATase_2_dom"/>
</dbReference>
<evidence type="ECO:0000256" key="8">
    <source>
        <dbReference type="ARBA" id="ARBA00048741"/>
    </source>
</evidence>
<dbReference type="STRING" id="268407.PWYN_08200"/>
<sequence length="644" mass="74315">MSAIAGIYHLQHGIIDPEEGSLMMDALQKYPADRVLTWQDRDVFLGCHAQWITPESIHEVLPYYDTERGLAITSDAIIDNRTELFEMLQVPRSDQLSIPDSLLILLAYEKWGNECPSYLVGDFAFMIWDEKKRSLFGARDFSGSRTLYFHRSSRQFSFCTAIHPLFTLTGVHKVLNEQWAAQFLAIQTVTDSVDSFSTIYEGIEQLLPSHSITVANGTVSFSQYCRLYPQSQIRLRSNGEYEEAFRDVFGRAVSDRLRTFHEVGAHLSGGLDSGSVVSFAAKELRKRGKPLHTFSSYPVDGFNDFNLPRRFADERPYIQSTIDHVGNMEPNFLNFPTMNPYSEIDDLLDTMEMPYKFFENSFWLKGIYENAAAKGVGVLLSGQRGNFTISWGPALDYQAKLLKEFKWITFFWENRRYYQTTHANKKQVRQIVGKKVFPPLARFIAPDDEEPFPILIHPQFAKQTNVQARLQESGIVKWGSAMSAYDVRRDHFIQPHFWNVNGTVATKHSLKYRIWDRDPTNDLRVIRFCLSVPENQYVQEGVDRSLIRRSMDGLLPDKVRLNRKTRGVQGADGVHRMLPEWNHFVLEVKSMIKDSNTSSYLNTDVLSECLNRIGSTPAPDIIYSFDFRVIMRGLIFYRFMQRMM</sequence>
<evidence type="ECO:0000256" key="9">
    <source>
        <dbReference type="PIRSR" id="PIRSR001589-2"/>
    </source>
</evidence>
<dbReference type="InterPro" id="IPR029055">
    <property type="entry name" value="Ntn_hydrolases_N"/>
</dbReference>
<dbReference type="Pfam" id="PF13537">
    <property type="entry name" value="GATase_7"/>
    <property type="match status" value="1"/>
</dbReference>
<dbReference type="Gene3D" id="3.40.50.620">
    <property type="entry name" value="HUPs"/>
    <property type="match status" value="2"/>
</dbReference>
<evidence type="ECO:0000313" key="13">
    <source>
        <dbReference type="Proteomes" id="UP000029734"/>
    </source>
</evidence>
<dbReference type="Pfam" id="PF00733">
    <property type="entry name" value="Asn_synthase"/>
    <property type="match status" value="1"/>
</dbReference>
<dbReference type="PANTHER" id="PTHR43284">
    <property type="entry name" value="ASPARAGINE SYNTHETASE (GLUTAMINE-HYDROLYZING)"/>
    <property type="match status" value="1"/>
</dbReference>
<feature type="domain" description="Asparagine synthetase" evidence="10">
    <location>
        <begin position="245"/>
        <end position="611"/>
    </location>
</feature>
<dbReference type="GO" id="GO:0005524">
    <property type="term" value="F:ATP binding"/>
    <property type="evidence" value="ECO:0007669"/>
    <property type="project" value="UniProtKB-KW"/>
</dbReference>
<evidence type="ECO:0000256" key="1">
    <source>
        <dbReference type="ARBA" id="ARBA00005187"/>
    </source>
</evidence>
<accession>A0A098M9U3</accession>
<dbReference type="SUPFAM" id="SSF52402">
    <property type="entry name" value="Adenine nucleotide alpha hydrolases-like"/>
    <property type="match status" value="1"/>
</dbReference>
<keyword evidence="6" id="KW-0028">Amino-acid biosynthesis</keyword>
<keyword evidence="7" id="KW-0315">Glutamine amidotransferase</keyword>
<evidence type="ECO:0000256" key="5">
    <source>
        <dbReference type="ARBA" id="ARBA00022840"/>
    </source>
</evidence>
<evidence type="ECO:0000256" key="7">
    <source>
        <dbReference type="ARBA" id="ARBA00022962"/>
    </source>
</evidence>
<dbReference type="InterPro" id="IPR051786">
    <property type="entry name" value="ASN_synthetase/amidase"/>
</dbReference>
<reference evidence="12 13" key="2">
    <citation type="submission" date="2014-10" db="EMBL/GenBank/DDBJ databases">
        <title>Comparative genomics of the Paenibacillus odorifer group.</title>
        <authorList>
            <person name="Tsai Y.-C."/>
            <person name="Martin N."/>
            <person name="Korlach J."/>
            <person name="Wiedmann M."/>
        </authorList>
    </citation>
    <scope>NUCLEOTIDE SEQUENCE [LARGE SCALE GENOMIC DNA]</scope>
    <source>
        <strain evidence="12 13">DSM 18334</strain>
    </source>
</reference>
<dbReference type="EC" id="6.3.5.4" evidence="3"/>
<dbReference type="InterPro" id="IPR033738">
    <property type="entry name" value="AsnB_N"/>
</dbReference>
<dbReference type="OrthoDB" id="9763290at2"/>
<evidence type="ECO:0000256" key="4">
    <source>
        <dbReference type="ARBA" id="ARBA00022741"/>
    </source>
</evidence>
<evidence type="ECO:0000259" key="11">
    <source>
        <dbReference type="Pfam" id="PF13537"/>
    </source>
</evidence>
<keyword evidence="13" id="KW-1185">Reference proteome</keyword>
<dbReference type="SUPFAM" id="SSF56235">
    <property type="entry name" value="N-terminal nucleophile aminohydrolases (Ntn hydrolases)"/>
    <property type="match status" value="1"/>
</dbReference>
<dbReference type="AlphaFoldDB" id="A0A098M9U3"/>
<proteinExistence type="inferred from homology"/>
<dbReference type="EMBL" id="JQCR01000002">
    <property type="protein sequence ID" value="KGE19319.1"/>
    <property type="molecule type" value="Genomic_DNA"/>
</dbReference>
<keyword evidence="4 9" id="KW-0547">Nucleotide-binding</keyword>
<dbReference type="Gene3D" id="3.60.20.10">
    <property type="entry name" value="Glutamine Phosphoribosylpyrophosphate, subunit 1, domain 1"/>
    <property type="match status" value="1"/>
</dbReference>
<feature type="binding site" evidence="9">
    <location>
        <position position="100"/>
    </location>
    <ligand>
        <name>L-glutamine</name>
        <dbReference type="ChEBI" id="CHEBI:58359"/>
    </ligand>
</feature>
<evidence type="ECO:0000256" key="6">
    <source>
        <dbReference type="ARBA" id="ARBA00022888"/>
    </source>
</evidence>
<comment type="similarity">
    <text evidence="2">Belongs to the asparagine synthetase family.</text>
</comment>
<gene>
    <name evidence="12" type="ORF">PWYN_08200</name>
</gene>